<feature type="compositionally biased region" description="Basic and acidic residues" evidence="1">
    <location>
        <begin position="11"/>
        <end position="24"/>
    </location>
</feature>
<dbReference type="EMBL" id="VTPC01034314">
    <property type="protein sequence ID" value="KAF2891321.1"/>
    <property type="molecule type" value="Genomic_DNA"/>
</dbReference>
<dbReference type="OrthoDB" id="7367179at2759"/>
<evidence type="ECO:0000313" key="2">
    <source>
        <dbReference type="EMBL" id="KAF2891321.1"/>
    </source>
</evidence>
<comment type="caution">
    <text evidence="2">The sequence shown here is derived from an EMBL/GenBank/DDBJ whole genome shotgun (WGS) entry which is preliminary data.</text>
</comment>
<gene>
    <name evidence="2" type="ORF">ILUMI_14852</name>
</gene>
<feature type="compositionally biased region" description="Acidic residues" evidence="1">
    <location>
        <begin position="38"/>
        <end position="52"/>
    </location>
</feature>
<sequence>MESVLLAAPSSDRHDDNQFEHTLQEENNNNLEKFQSESNDDDRDSDYQEVSENENNHEISRSSSDLPNESLHVDKENEPNDVYLRKPTKTNRAFGDNIRKINQEKRMKGKAYLGYRRPANQANTFHGTERAKKIQGTPCSSSFCAKSKKRQCNEIKEYTRQEIFST</sequence>
<name>A0A8K0CTG4_IGNLU</name>
<feature type="compositionally biased region" description="Polar residues" evidence="1">
    <location>
        <begin position="25"/>
        <end position="37"/>
    </location>
</feature>
<dbReference type="Proteomes" id="UP000801492">
    <property type="component" value="Unassembled WGS sequence"/>
</dbReference>
<protein>
    <submittedName>
        <fullName evidence="2">Uncharacterized protein</fullName>
    </submittedName>
</protein>
<accession>A0A8K0CTG4</accession>
<dbReference type="AlphaFoldDB" id="A0A8K0CTG4"/>
<organism evidence="2 3">
    <name type="scientific">Ignelater luminosus</name>
    <name type="common">Cucubano</name>
    <name type="synonym">Pyrophorus luminosus</name>
    <dbReference type="NCBI Taxonomy" id="2038154"/>
    <lineage>
        <taxon>Eukaryota</taxon>
        <taxon>Metazoa</taxon>
        <taxon>Ecdysozoa</taxon>
        <taxon>Arthropoda</taxon>
        <taxon>Hexapoda</taxon>
        <taxon>Insecta</taxon>
        <taxon>Pterygota</taxon>
        <taxon>Neoptera</taxon>
        <taxon>Endopterygota</taxon>
        <taxon>Coleoptera</taxon>
        <taxon>Polyphaga</taxon>
        <taxon>Elateriformia</taxon>
        <taxon>Elateroidea</taxon>
        <taxon>Elateridae</taxon>
        <taxon>Agrypninae</taxon>
        <taxon>Pyrophorini</taxon>
        <taxon>Ignelater</taxon>
    </lineage>
</organism>
<reference evidence="2" key="1">
    <citation type="submission" date="2019-08" db="EMBL/GenBank/DDBJ databases">
        <title>The genome of the North American firefly Photinus pyralis.</title>
        <authorList>
            <consortium name="Photinus pyralis genome working group"/>
            <person name="Fallon T.R."/>
            <person name="Sander Lower S.E."/>
            <person name="Weng J.-K."/>
        </authorList>
    </citation>
    <scope>NUCLEOTIDE SEQUENCE</scope>
    <source>
        <strain evidence="2">TRF0915ILg1</strain>
        <tissue evidence="2">Whole body</tissue>
    </source>
</reference>
<proteinExistence type="predicted"/>
<keyword evidence="3" id="KW-1185">Reference proteome</keyword>
<evidence type="ECO:0000256" key="1">
    <source>
        <dbReference type="SAM" id="MobiDB-lite"/>
    </source>
</evidence>
<feature type="region of interest" description="Disordered" evidence="1">
    <location>
        <begin position="1"/>
        <end position="91"/>
    </location>
</feature>
<evidence type="ECO:0000313" key="3">
    <source>
        <dbReference type="Proteomes" id="UP000801492"/>
    </source>
</evidence>